<evidence type="ECO:0000313" key="23">
    <source>
        <dbReference type="Proteomes" id="UP000678393"/>
    </source>
</evidence>
<dbReference type="InterPro" id="IPR004837">
    <property type="entry name" value="NaCa_Exmemb"/>
</dbReference>
<keyword evidence="11" id="KW-0106">Calcium</keyword>
<evidence type="ECO:0000256" key="7">
    <source>
        <dbReference type="ARBA" id="ARBA00022692"/>
    </source>
</evidence>
<feature type="domain" description="Calx-beta" evidence="21">
    <location>
        <begin position="454"/>
        <end position="553"/>
    </location>
</feature>
<accession>A0A8S3ZBL6</accession>
<keyword evidence="3" id="KW-0813">Transport</keyword>
<evidence type="ECO:0000259" key="21">
    <source>
        <dbReference type="SMART" id="SM00237"/>
    </source>
</evidence>
<feature type="transmembrane region" description="Helical" evidence="20">
    <location>
        <begin position="653"/>
        <end position="678"/>
    </location>
</feature>
<dbReference type="GO" id="GO:0042383">
    <property type="term" value="C:sarcolemma"/>
    <property type="evidence" value="ECO:0007669"/>
    <property type="project" value="TreeGrafter"/>
</dbReference>
<evidence type="ECO:0000256" key="2">
    <source>
        <dbReference type="ARBA" id="ARBA00007489"/>
    </source>
</evidence>
<protein>
    <recommendedName>
        <fullName evidence="21">Calx-beta domain-containing protein</fullName>
    </recommendedName>
</protein>
<evidence type="ECO:0000256" key="19">
    <source>
        <dbReference type="ARBA" id="ARBA00033667"/>
    </source>
</evidence>
<dbReference type="InterPro" id="IPR003644">
    <property type="entry name" value="Calx_beta"/>
</dbReference>
<dbReference type="GO" id="GO:0098794">
    <property type="term" value="C:postsynapse"/>
    <property type="evidence" value="ECO:0007669"/>
    <property type="project" value="TreeGrafter"/>
</dbReference>
<dbReference type="InterPro" id="IPR051171">
    <property type="entry name" value="CaCA"/>
</dbReference>
<evidence type="ECO:0000256" key="1">
    <source>
        <dbReference type="ARBA" id="ARBA00004651"/>
    </source>
</evidence>
<dbReference type="GO" id="GO:0005432">
    <property type="term" value="F:calcium:sodium antiporter activity"/>
    <property type="evidence" value="ECO:0007669"/>
    <property type="project" value="InterPro"/>
</dbReference>
<evidence type="ECO:0000256" key="14">
    <source>
        <dbReference type="ARBA" id="ARBA00023053"/>
    </source>
</evidence>
<dbReference type="SMART" id="SM00237">
    <property type="entry name" value="Calx_beta"/>
    <property type="match status" value="2"/>
</dbReference>
<dbReference type="InterPro" id="IPR038081">
    <property type="entry name" value="CalX-like_sf"/>
</dbReference>
<dbReference type="GO" id="GO:0046872">
    <property type="term" value="F:metal ion binding"/>
    <property type="evidence" value="ECO:0007669"/>
    <property type="project" value="UniProtKB-KW"/>
</dbReference>
<evidence type="ECO:0000256" key="5">
    <source>
        <dbReference type="ARBA" id="ARBA00022475"/>
    </source>
</evidence>
<dbReference type="EMBL" id="CAJHNH020002001">
    <property type="protein sequence ID" value="CAG5125255.1"/>
    <property type="molecule type" value="Genomic_DNA"/>
</dbReference>
<comment type="subcellular location">
    <subcellularLocation>
        <location evidence="1">Cell membrane</location>
        <topology evidence="1">Multi-pass membrane protein</topology>
    </subcellularLocation>
</comment>
<feature type="transmembrane region" description="Helical" evidence="20">
    <location>
        <begin position="105"/>
        <end position="126"/>
    </location>
</feature>
<evidence type="ECO:0000256" key="16">
    <source>
        <dbReference type="ARBA" id="ARBA00023136"/>
    </source>
</evidence>
<evidence type="ECO:0000256" key="6">
    <source>
        <dbReference type="ARBA" id="ARBA00022568"/>
    </source>
</evidence>
<evidence type="ECO:0000256" key="18">
    <source>
        <dbReference type="ARBA" id="ARBA00023201"/>
    </source>
</evidence>
<feature type="transmembrane region" description="Helical" evidence="20">
    <location>
        <begin position="725"/>
        <end position="744"/>
    </location>
</feature>
<dbReference type="Pfam" id="PF03160">
    <property type="entry name" value="Calx-beta"/>
    <property type="match status" value="1"/>
</dbReference>
<dbReference type="GO" id="GO:0007154">
    <property type="term" value="P:cell communication"/>
    <property type="evidence" value="ECO:0007669"/>
    <property type="project" value="InterPro"/>
</dbReference>
<keyword evidence="9" id="KW-0732">Signal</keyword>
<evidence type="ECO:0000256" key="17">
    <source>
        <dbReference type="ARBA" id="ARBA00023180"/>
    </source>
</evidence>
<evidence type="ECO:0000256" key="9">
    <source>
        <dbReference type="ARBA" id="ARBA00022729"/>
    </source>
</evidence>
<dbReference type="GO" id="GO:0005516">
    <property type="term" value="F:calmodulin binding"/>
    <property type="evidence" value="ECO:0007669"/>
    <property type="project" value="UniProtKB-KW"/>
</dbReference>
<feature type="transmembrane region" description="Helical" evidence="20">
    <location>
        <begin position="622"/>
        <end position="641"/>
    </location>
</feature>
<dbReference type="InterPro" id="IPR044880">
    <property type="entry name" value="NCX_ion-bd_dom_sf"/>
</dbReference>
<dbReference type="GO" id="GO:0030424">
    <property type="term" value="C:axon"/>
    <property type="evidence" value="ECO:0007669"/>
    <property type="project" value="TreeGrafter"/>
</dbReference>
<dbReference type="GO" id="GO:0098703">
    <property type="term" value="P:calcium ion import across plasma membrane"/>
    <property type="evidence" value="ECO:0007669"/>
    <property type="project" value="TreeGrafter"/>
</dbReference>
<feature type="transmembrane region" description="Helical" evidence="20">
    <location>
        <begin position="795"/>
        <end position="814"/>
    </location>
</feature>
<dbReference type="PANTHER" id="PTHR11878:SF76">
    <property type="entry name" value="CALX-BETA DOMAIN-CONTAINING PROTEIN"/>
    <property type="match status" value="1"/>
</dbReference>
<keyword evidence="8" id="KW-0479">Metal-binding</keyword>
<feature type="transmembrane region" description="Helical" evidence="20">
    <location>
        <begin position="138"/>
        <end position="159"/>
    </location>
</feature>
<dbReference type="PANTHER" id="PTHR11878">
    <property type="entry name" value="SODIUM/CALCIUM EXCHANGER"/>
    <property type="match status" value="1"/>
</dbReference>
<evidence type="ECO:0000256" key="11">
    <source>
        <dbReference type="ARBA" id="ARBA00022837"/>
    </source>
</evidence>
<keyword evidence="10" id="KW-0677">Repeat</keyword>
<dbReference type="OrthoDB" id="418484at2759"/>
<proteinExistence type="inferred from homology"/>
<organism evidence="22 23">
    <name type="scientific">Candidula unifasciata</name>
    <dbReference type="NCBI Taxonomy" id="100452"/>
    <lineage>
        <taxon>Eukaryota</taxon>
        <taxon>Metazoa</taxon>
        <taxon>Spiralia</taxon>
        <taxon>Lophotrochozoa</taxon>
        <taxon>Mollusca</taxon>
        <taxon>Gastropoda</taxon>
        <taxon>Heterobranchia</taxon>
        <taxon>Euthyneura</taxon>
        <taxon>Panpulmonata</taxon>
        <taxon>Eupulmonata</taxon>
        <taxon>Stylommatophora</taxon>
        <taxon>Helicina</taxon>
        <taxon>Helicoidea</taxon>
        <taxon>Geomitridae</taxon>
        <taxon>Candidula</taxon>
    </lineage>
</organism>
<keyword evidence="13 20" id="KW-1133">Transmembrane helix</keyword>
<dbReference type="AlphaFoldDB" id="A0A8S3ZBL6"/>
<dbReference type="Gene3D" id="2.60.40.2030">
    <property type="match status" value="2"/>
</dbReference>
<comment type="catalytic activity">
    <reaction evidence="19">
        <text>Ca(2+)(in) + 3 Na(+)(out) = Ca(2+)(out) + 3 Na(+)(in)</text>
        <dbReference type="Rhea" id="RHEA:69955"/>
        <dbReference type="ChEBI" id="CHEBI:29101"/>
        <dbReference type="ChEBI" id="CHEBI:29108"/>
    </reaction>
</comment>
<evidence type="ECO:0000313" key="22">
    <source>
        <dbReference type="EMBL" id="CAG5125255.1"/>
    </source>
</evidence>
<keyword evidence="4" id="KW-0050">Antiport</keyword>
<keyword evidence="12" id="KW-0112">Calmodulin-binding</keyword>
<dbReference type="SUPFAM" id="SSF141072">
    <property type="entry name" value="CalX-like"/>
    <property type="match status" value="2"/>
</dbReference>
<feature type="transmembrane region" description="Helical" evidence="20">
    <location>
        <begin position="756"/>
        <end position="775"/>
    </location>
</feature>
<keyword evidence="5" id="KW-1003">Cell membrane</keyword>
<gene>
    <name evidence="22" type="ORF">CUNI_LOCUS10813</name>
</gene>
<keyword evidence="15" id="KW-0406">Ion transport</keyword>
<dbReference type="Gene3D" id="1.20.1420.30">
    <property type="entry name" value="NCX, central ion-binding region"/>
    <property type="match status" value="2"/>
</dbReference>
<keyword evidence="18" id="KW-0739">Sodium transport</keyword>
<evidence type="ECO:0000256" key="10">
    <source>
        <dbReference type="ARBA" id="ARBA00022737"/>
    </source>
</evidence>
<evidence type="ECO:0000256" key="3">
    <source>
        <dbReference type="ARBA" id="ARBA00022448"/>
    </source>
</evidence>
<keyword evidence="17" id="KW-0325">Glycoprotein</keyword>
<sequence length="826" mass="91168">MNTSVDDPRMYGEPVYDLYNYTCSQGYLLLPVINEYTWGNGVRAFLYLAGLLWCFLGVAHLADVFMASIERITSRTRTVRIADGEAENGYIEVELKVWNDTVANLSLLALGTSAPEILLSVIEIIGNRFQAGELGPGTIVGSAAFNLLIISAICIYCIPEGEIRRIASVKVFAVTAFTCVFAYVWLAIVLLVISPDVVEVWEAVLTFVFFPLLIVVAYLADKDFFLKKEKRHRQAFIGIPMNANKEREALQPKESLDHELHRLAKELGRVEGLPPDQAANIISRHIAEEVPHDRGWYRINAIRSLTGGRKLIPKVMSAFEDIYKEVQKPYDERVKQDGGPHTDFSEGGRLAVVQFTAAAVAVMENEGKVRIGIKRSGRMDIPVSVRVETINGTALAGEDYKPFNKVIDFKKNEALREVYIEIVDDFEWEPDEFFFVKLKVENSENCVLGPNSICEVTIINDDEPGILAFAKPSFVVQETGLKALIPVVRLNGADGHVAVRWRTKDITAIEGKDYSGKEGELIFDNQETTKNLIIPLFESQKEERDESFQIELFEPTGGATLGKINKTIVTIVNDEEFNGLVSRIMNMTRANLEALELSKTTYMQQFIEAMNVNGGDVANASFVDYILHFCSFFWKVLFAFVPPTHFCGGWPTFIISLGLIGFLTAIIGDLASIFGCLIRLEDSITAITLVAMGTSMPDTFASKTAATMEKTADNSIGNINGSNSVNVFLGLGLPWMLAAIYHAVNGDVFVVPSGSLGFSVIIYTIVAVIALVVLVARRMIPSIGAELGGPTCSKIFCSILFIILWVLYVLLSALQAKGIINVHIGA</sequence>
<keyword evidence="16 20" id="KW-0472">Membrane</keyword>
<feature type="domain" description="Calx-beta" evidence="21">
    <location>
        <begin position="342"/>
        <end position="439"/>
    </location>
</feature>
<keyword evidence="23" id="KW-1185">Reference proteome</keyword>
<evidence type="ECO:0000256" key="12">
    <source>
        <dbReference type="ARBA" id="ARBA00022860"/>
    </source>
</evidence>
<feature type="transmembrane region" description="Helical" evidence="20">
    <location>
        <begin position="44"/>
        <end position="67"/>
    </location>
</feature>
<evidence type="ECO:0000256" key="4">
    <source>
        <dbReference type="ARBA" id="ARBA00022449"/>
    </source>
</evidence>
<keyword evidence="14" id="KW-0915">Sodium</keyword>
<evidence type="ECO:0000256" key="13">
    <source>
        <dbReference type="ARBA" id="ARBA00022989"/>
    </source>
</evidence>
<evidence type="ECO:0000256" key="8">
    <source>
        <dbReference type="ARBA" id="ARBA00022723"/>
    </source>
</evidence>
<reference evidence="22" key="1">
    <citation type="submission" date="2021-04" db="EMBL/GenBank/DDBJ databases">
        <authorList>
            <consortium name="Molecular Ecology Group"/>
        </authorList>
    </citation>
    <scope>NUCLEOTIDE SEQUENCE</scope>
</reference>
<keyword evidence="7 20" id="KW-0812">Transmembrane</keyword>
<dbReference type="InterPro" id="IPR004836">
    <property type="entry name" value="Na_Ca_Ex"/>
</dbReference>
<evidence type="ECO:0000256" key="15">
    <source>
        <dbReference type="ARBA" id="ARBA00023065"/>
    </source>
</evidence>
<evidence type="ECO:0000256" key="20">
    <source>
        <dbReference type="SAM" id="Phobius"/>
    </source>
</evidence>
<dbReference type="Pfam" id="PF01699">
    <property type="entry name" value="Na_Ca_ex"/>
    <property type="match status" value="2"/>
</dbReference>
<feature type="transmembrane region" description="Helical" evidence="20">
    <location>
        <begin position="200"/>
        <end position="220"/>
    </location>
</feature>
<name>A0A8S3ZBL6_9EUPU</name>
<comment type="caution">
    <text evidence="22">The sequence shown here is derived from an EMBL/GenBank/DDBJ whole genome shotgun (WGS) entry which is preliminary data.</text>
</comment>
<comment type="similarity">
    <text evidence="2">Belongs to the Ca(2+):cation antiporter (CaCA) (TC 2.A.19) family. SLC8 subfamily.</text>
</comment>
<dbReference type="PRINTS" id="PR01259">
    <property type="entry name" value="NACAEXCHNGR"/>
</dbReference>
<dbReference type="Proteomes" id="UP000678393">
    <property type="component" value="Unassembled WGS sequence"/>
</dbReference>
<feature type="transmembrane region" description="Helical" evidence="20">
    <location>
        <begin position="171"/>
        <end position="194"/>
    </location>
</feature>
<keyword evidence="6" id="KW-0109">Calcium transport</keyword>